<sequence length="97" mass="11454">MKKVFHVSKSRKWASQHDHQTMLRTPFNSTIFITVKTPQAFICLRGFQLKGRTAKIPYIKNKVELFLDQLIELQQPLELVQESGYLLQIRNIDHLLF</sequence>
<evidence type="ECO:0000313" key="1">
    <source>
        <dbReference type="EMBL" id="OTX87087.1"/>
    </source>
</evidence>
<dbReference type="EMBL" id="NFDE01000056">
    <property type="protein sequence ID" value="OTX87087.1"/>
    <property type="molecule type" value="Genomic_DNA"/>
</dbReference>
<accession>A0A242Z3Q1</accession>
<proteinExistence type="predicted"/>
<comment type="caution">
    <text evidence="1">The sequence shown here is derived from an EMBL/GenBank/DDBJ whole genome shotgun (WGS) entry which is preliminary data.</text>
</comment>
<evidence type="ECO:0000313" key="2">
    <source>
        <dbReference type="Proteomes" id="UP000194945"/>
    </source>
</evidence>
<dbReference type="AlphaFoldDB" id="A0A242Z3Q1"/>
<name>A0A242Z3Q1_9BACI</name>
<protein>
    <submittedName>
        <fullName evidence="1">Uncharacterized protein</fullName>
    </submittedName>
</protein>
<dbReference type="Proteomes" id="UP000194945">
    <property type="component" value="Unassembled WGS sequence"/>
</dbReference>
<gene>
    <name evidence="1" type="ORF">BK730_19560</name>
</gene>
<organism evidence="1 2">
    <name type="scientific">Bacillus wiedmannii</name>
    <dbReference type="NCBI Taxonomy" id="1890302"/>
    <lineage>
        <taxon>Bacteria</taxon>
        <taxon>Bacillati</taxon>
        <taxon>Bacillota</taxon>
        <taxon>Bacilli</taxon>
        <taxon>Bacillales</taxon>
        <taxon>Bacillaceae</taxon>
        <taxon>Bacillus</taxon>
        <taxon>Bacillus cereus group</taxon>
    </lineage>
</organism>
<reference evidence="1 2" key="1">
    <citation type="submission" date="2016-10" db="EMBL/GenBank/DDBJ databases">
        <title>Comparative genomics of Bacillus thuringiensis reveals a path to pathogens against multiple invertebrate hosts.</title>
        <authorList>
            <person name="Zheng J."/>
            <person name="Gao Q."/>
            <person name="Liu H."/>
            <person name="Peng D."/>
            <person name="Ruan L."/>
            <person name="Sun M."/>
        </authorList>
    </citation>
    <scope>NUCLEOTIDE SEQUENCE [LARGE SCALE GENOMIC DNA]</scope>
    <source>
        <strain evidence="1">BGSC 4BK1</strain>
    </source>
</reference>